<keyword evidence="6" id="KW-0963">Cytoplasm</keyword>
<evidence type="ECO:0000256" key="6">
    <source>
        <dbReference type="HAMAP-Rule" id="MF_01161"/>
    </source>
</evidence>
<dbReference type="Gene3D" id="3.40.50.620">
    <property type="entry name" value="HUPs"/>
    <property type="match status" value="1"/>
</dbReference>
<dbReference type="RefSeq" id="WP_069909342.1">
    <property type="nucleotide sequence ID" value="NZ_LAJE02000158.1"/>
</dbReference>
<evidence type="ECO:0000256" key="2">
    <source>
        <dbReference type="ARBA" id="ARBA00022694"/>
    </source>
</evidence>
<feature type="binding site" evidence="6">
    <location>
        <begin position="26"/>
        <end position="31"/>
    </location>
    <ligand>
        <name>ATP</name>
        <dbReference type="ChEBI" id="CHEBI:30616"/>
    </ligand>
</feature>
<dbReference type="InterPro" id="IPR014729">
    <property type="entry name" value="Rossmann-like_a/b/a_fold"/>
</dbReference>
<organism evidence="8 9">
    <name type="scientific">Devosia insulae DS-56</name>
    <dbReference type="NCBI Taxonomy" id="1116389"/>
    <lineage>
        <taxon>Bacteria</taxon>
        <taxon>Pseudomonadati</taxon>
        <taxon>Pseudomonadota</taxon>
        <taxon>Alphaproteobacteria</taxon>
        <taxon>Hyphomicrobiales</taxon>
        <taxon>Devosiaceae</taxon>
        <taxon>Devosia</taxon>
    </lineage>
</organism>
<dbReference type="EC" id="6.3.4.19" evidence="6"/>
<comment type="function">
    <text evidence="6">Ligates lysine onto the cytidine present at position 34 of the AUA codon-specific tRNA(Ile) that contains the anticodon CAU, in an ATP-dependent manner. Cytidine is converted to lysidine, thus changing the amino acid specificity of the tRNA from methionine to isoleucine.</text>
</comment>
<comment type="domain">
    <text evidence="6">The N-terminal region contains the highly conserved SGGXDS motif, predicted to be a P-loop motif involved in ATP binding.</text>
</comment>
<dbReference type="PANTHER" id="PTHR43033">
    <property type="entry name" value="TRNA(ILE)-LYSIDINE SYNTHASE-RELATED"/>
    <property type="match status" value="1"/>
</dbReference>
<dbReference type="GO" id="GO:0032267">
    <property type="term" value="F:tRNA(Ile)-lysidine synthase activity"/>
    <property type="evidence" value="ECO:0007669"/>
    <property type="project" value="UniProtKB-EC"/>
</dbReference>
<comment type="subcellular location">
    <subcellularLocation>
        <location evidence="6">Cytoplasm</location>
    </subcellularLocation>
</comment>
<dbReference type="NCBIfam" id="TIGR02432">
    <property type="entry name" value="lysidine_TilS_N"/>
    <property type="match status" value="1"/>
</dbReference>
<dbReference type="SUPFAM" id="SSF52402">
    <property type="entry name" value="Adenine nucleotide alpha hydrolases-like"/>
    <property type="match status" value="1"/>
</dbReference>
<keyword evidence="4 6" id="KW-0067">ATP-binding</keyword>
<dbReference type="GO" id="GO:0005524">
    <property type="term" value="F:ATP binding"/>
    <property type="evidence" value="ECO:0007669"/>
    <property type="project" value="UniProtKB-UniRule"/>
</dbReference>
<dbReference type="HAMAP" id="MF_01161">
    <property type="entry name" value="tRNA_Ile_lys_synt"/>
    <property type="match status" value="1"/>
</dbReference>
<dbReference type="PANTHER" id="PTHR43033:SF1">
    <property type="entry name" value="TRNA(ILE)-LYSIDINE SYNTHASE-RELATED"/>
    <property type="match status" value="1"/>
</dbReference>
<accession>A0A1E5XS35</accession>
<dbReference type="InterPro" id="IPR011063">
    <property type="entry name" value="TilS/TtcA_N"/>
</dbReference>
<dbReference type="OrthoDB" id="9807403at2"/>
<dbReference type="InterPro" id="IPR012795">
    <property type="entry name" value="tRNA_Ile_lys_synt_N"/>
</dbReference>
<dbReference type="CDD" id="cd01992">
    <property type="entry name" value="TilS_N"/>
    <property type="match status" value="1"/>
</dbReference>
<evidence type="ECO:0000256" key="5">
    <source>
        <dbReference type="ARBA" id="ARBA00048539"/>
    </source>
</evidence>
<keyword evidence="9" id="KW-1185">Reference proteome</keyword>
<gene>
    <name evidence="6" type="primary">tilS</name>
    <name evidence="8" type="ORF">VW23_015995</name>
</gene>
<keyword evidence="3 6" id="KW-0547">Nucleotide-binding</keyword>
<reference evidence="8 9" key="1">
    <citation type="journal article" date="2015" name="Genome Announc.">
        <title>Genome Assemblies of Three Soil-Associated Devosia species: D. insulae, D. limi, and D. soli.</title>
        <authorList>
            <person name="Hassan Y.I."/>
            <person name="Lepp D."/>
            <person name="Zhou T."/>
        </authorList>
    </citation>
    <scope>NUCLEOTIDE SEQUENCE [LARGE SCALE GENOMIC DNA]</scope>
    <source>
        <strain evidence="8 9">DS-56</strain>
    </source>
</reference>
<dbReference type="GO" id="GO:0006400">
    <property type="term" value="P:tRNA modification"/>
    <property type="evidence" value="ECO:0007669"/>
    <property type="project" value="UniProtKB-UniRule"/>
</dbReference>
<comment type="catalytic activity">
    <reaction evidence="5 6">
        <text>cytidine(34) in tRNA(Ile2) + L-lysine + ATP = lysidine(34) in tRNA(Ile2) + AMP + diphosphate + H(+)</text>
        <dbReference type="Rhea" id="RHEA:43744"/>
        <dbReference type="Rhea" id="RHEA-COMP:10625"/>
        <dbReference type="Rhea" id="RHEA-COMP:10670"/>
        <dbReference type="ChEBI" id="CHEBI:15378"/>
        <dbReference type="ChEBI" id="CHEBI:30616"/>
        <dbReference type="ChEBI" id="CHEBI:32551"/>
        <dbReference type="ChEBI" id="CHEBI:33019"/>
        <dbReference type="ChEBI" id="CHEBI:82748"/>
        <dbReference type="ChEBI" id="CHEBI:83665"/>
        <dbReference type="ChEBI" id="CHEBI:456215"/>
        <dbReference type="EC" id="6.3.4.19"/>
    </reaction>
</comment>
<name>A0A1E5XS35_9HYPH</name>
<evidence type="ECO:0000313" key="8">
    <source>
        <dbReference type="EMBL" id="OEO31411.1"/>
    </source>
</evidence>
<evidence type="ECO:0000256" key="3">
    <source>
        <dbReference type="ARBA" id="ARBA00022741"/>
    </source>
</evidence>
<dbReference type="EMBL" id="LAJE02000158">
    <property type="protein sequence ID" value="OEO31411.1"/>
    <property type="molecule type" value="Genomic_DNA"/>
</dbReference>
<comment type="caution">
    <text evidence="8">The sequence shown here is derived from an EMBL/GenBank/DDBJ whole genome shotgun (WGS) entry which is preliminary data.</text>
</comment>
<protein>
    <recommendedName>
        <fullName evidence="6">tRNA(Ile)-lysidine synthase</fullName>
        <ecNumber evidence="6">6.3.4.19</ecNumber>
    </recommendedName>
    <alternativeName>
        <fullName evidence="6">tRNA(Ile)-2-lysyl-cytidine synthase</fullName>
    </alternativeName>
    <alternativeName>
        <fullName evidence="6">tRNA(Ile)-lysidine synthetase</fullName>
    </alternativeName>
</protein>
<evidence type="ECO:0000256" key="1">
    <source>
        <dbReference type="ARBA" id="ARBA00022598"/>
    </source>
</evidence>
<keyword evidence="1 6" id="KW-0436">Ligase</keyword>
<evidence type="ECO:0000256" key="4">
    <source>
        <dbReference type="ARBA" id="ARBA00022840"/>
    </source>
</evidence>
<dbReference type="InterPro" id="IPR012094">
    <property type="entry name" value="tRNA_Ile_lys_synt"/>
</dbReference>
<dbReference type="Proteomes" id="UP000095463">
    <property type="component" value="Unassembled WGS sequence"/>
</dbReference>
<comment type="similarity">
    <text evidence="6">Belongs to the tRNA(Ile)-lysidine synthase family.</text>
</comment>
<dbReference type="AlphaFoldDB" id="A0A1E5XS35"/>
<keyword evidence="2 6" id="KW-0819">tRNA processing</keyword>
<feature type="domain" description="tRNA(Ile)-lysidine/2-thiocytidine synthase N-terminal" evidence="7">
    <location>
        <begin position="21"/>
        <end position="201"/>
    </location>
</feature>
<evidence type="ECO:0000259" key="7">
    <source>
        <dbReference type="Pfam" id="PF01171"/>
    </source>
</evidence>
<proteinExistence type="inferred from homology"/>
<dbReference type="Pfam" id="PF01171">
    <property type="entry name" value="ATP_bind_3"/>
    <property type="match status" value="1"/>
</dbReference>
<sequence>MPGDVIDSEAIFAPLAEFRRVGLAVSGGPDSLALLLLAAEFAGRHAAHDRFVVYSVDHQLRPEAAGEVASVAAAARKLGLAAHTLRWDGPKPATGMQQAARTARYRLIADAMLADGADVLVTAHHLADQAETVLMRLAHGSGIEGLRGMDYLAEIGGLIVVRPLLGVDPADLASLVAASDLVPAQDPSNSDTDYERVRWRQMLPQLAALGLDAHRLSRFAGRMRDADQALADMAAMAATTLDPATGSSSMAHATLVKLPRAVAIRVVAKLLDQVGGWQKPHDLAPVEALADRLRLQPALKRTSLHGCLIGSDGVTITVVREAGRQAARQSRVRPDSSVTRN</sequence>
<dbReference type="GO" id="GO:0005737">
    <property type="term" value="C:cytoplasm"/>
    <property type="evidence" value="ECO:0007669"/>
    <property type="project" value="UniProtKB-SubCell"/>
</dbReference>
<evidence type="ECO:0000313" key="9">
    <source>
        <dbReference type="Proteomes" id="UP000095463"/>
    </source>
</evidence>